<evidence type="ECO:0000256" key="10">
    <source>
        <dbReference type="SAM" id="SignalP"/>
    </source>
</evidence>
<name>A0A327SXE1_9SPHI</name>
<dbReference type="SUPFAM" id="SSF49464">
    <property type="entry name" value="Carboxypeptidase regulatory domain-like"/>
    <property type="match status" value="1"/>
</dbReference>
<accession>A0A327SXE1</accession>
<dbReference type="Gene3D" id="2.60.40.1120">
    <property type="entry name" value="Carboxypeptidase-like, regulatory domain"/>
    <property type="match status" value="1"/>
</dbReference>
<dbReference type="EMBL" id="QLLR01000006">
    <property type="protein sequence ID" value="RAJ32143.1"/>
    <property type="molecule type" value="Genomic_DNA"/>
</dbReference>
<keyword evidence="13" id="KW-0675">Receptor</keyword>
<sequence length="984" mass="106992">MNKLYLYKYGLTMLFFFCVFTSFAQTKTFTGKVVDETNQPLPGASIRIKETGSSVLSSVSGEFQIQNPTLNSLTITVSFVGYDAVERTIDAGHPLTILLNPNSRSLSDVVVIGYGTAKKSDLTGSVATISSKDLNPGTVTNPLQLLAGKAAGVNITQSGSEPGTTPSVRIRGITSLIGGNDPLVVVDGIQGNMDLLNQVPPSEIESVDVLKDASATAIYGSRGAPGVIIVTTKRNKAGQSSIEYTAGSSLDVIAKKLKQLNADQWWEQAQLYGVPASANHGSSTDWYNLLTQNGVTQNHALAFGGGSNGFNYRASVSAILQTGIVIKSNYKNYIGRIQATQKALDDKLTLTMNLNSGINNTNYSPTGVGRASFTSNLFSNIYVTRPTDPVYNADGSYYTDPNVFQYINPYAVANTVVNQNQINNLFGSLRADLQLTKGLTAGWFGSWRKIDENSGYYLPAESTIAAAIDNKGIANINNKHTDEKLMDISLNYKQDFGDHHFDAIAVFERQAQTYNGNFAQAKGFINDIATFNALQLGDLSKVAPGDMNSYKNDRNLVSFLGRINYGYLNKYLFTATFRRDGSSVFGANHKWGNFPSASVAWRIDQEPFMKNQQIFSSLKLRGGYGITGNQQGLSPQGSLQLVGYSGVTYFGGSPITNFVISQNANPDLRWETRKQTNIGIDFGLFNNRLNGTVDVFTATTDNLLFNYTVPQPPYPYPSIAANVGSLLNKGLEVTLGYQLIKTQHTTVTLAGNVSLLKNKVLNLSGSINGVPLNTDYVSWGTNAYLIKGQPIGTFNILQHSGKDAVNAETVVDRNKDEIIDQGNQSPDRIFEGSAIPKYTYAFTPGMTYKNFDASMVWRGSGGNKIYNTIKSNLSYFENLGKANVLESAVPLGLYTSQYGSDLWLENGSFLRWENLSFGYRIKTEKIKYISAMRVSLTGTNLLLITKYTGIDPELNVSGGNGSGSDGGIYPRTRTFSIGLNVVLK</sequence>
<keyword evidence="10" id="KW-0732">Signal</keyword>
<evidence type="ECO:0000313" key="13">
    <source>
        <dbReference type="EMBL" id="RAJ32143.1"/>
    </source>
</evidence>
<dbReference type="RefSeq" id="WP_111633381.1">
    <property type="nucleotide sequence ID" value="NZ_QLLR01000006.1"/>
</dbReference>
<dbReference type="Pfam" id="PF13715">
    <property type="entry name" value="CarbopepD_reg_2"/>
    <property type="match status" value="1"/>
</dbReference>
<dbReference type="InterPro" id="IPR012910">
    <property type="entry name" value="Plug_dom"/>
</dbReference>
<keyword evidence="4 8" id="KW-0812">Transmembrane</keyword>
<evidence type="ECO:0000259" key="11">
    <source>
        <dbReference type="Pfam" id="PF00593"/>
    </source>
</evidence>
<evidence type="ECO:0000259" key="12">
    <source>
        <dbReference type="Pfam" id="PF07715"/>
    </source>
</evidence>
<feature type="chain" id="PRO_5016307945" evidence="10">
    <location>
        <begin position="25"/>
        <end position="984"/>
    </location>
</feature>
<dbReference type="Pfam" id="PF00593">
    <property type="entry name" value="TonB_dep_Rec_b-barrel"/>
    <property type="match status" value="1"/>
</dbReference>
<keyword evidence="3 8" id="KW-1134">Transmembrane beta strand</keyword>
<reference evidence="13 14" key="1">
    <citation type="submission" date="2018-06" db="EMBL/GenBank/DDBJ databases">
        <title>Genomic Encyclopedia of Archaeal and Bacterial Type Strains, Phase II (KMG-II): from individual species to whole genera.</title>
        <authorList>
            <person name="Goeker M."/>
        </authorList>
    </citation>
    <scope>NUCLEOTIDE SEQUENCE [LARGE SCALE GENOMIC DNA]</scope>
    <source>
        <strain evidence="13 14">DSM 14825</strain>
    </source>
</reference>
<proteinExistence type="inferred from homology"/>
<dbReference type="OrthoDB" id="9768177at2"/>
<keyword evidence="2 8" id="KW-0813">Transport</keyword>
<dbReference type="Proteomes" id="UP000249754">
    <property type="component" value="Unassembled WGS sequence"/>
</dbReference>
<dbReference type="InterPro" id="IPR023997">
    <property type="entry name" value="TonB-dep_OMP_SusC/RagA_CS"/>
</dbReference>
<evidence type="ECO:0000256" key="7">
    <source>
        <dbReference type="ARBA" id="ARBA00023237"/>
    </source>
</evidence>
<protein>
    <submittedName>
        <fullName evidence="13">Iron complex outermembrane receptor protein</fullName>
    </submittedName>
</protein>
<feature type="domain" description="TonB-dependent receptor-like beta-barrel" evidence="11">
    <location>
        <begin position="374"/>
        <end position="941"/>
    </location>
</feature>
<dbReference type="Gene3D" id="2.40.170.20">
    <property type="entry name" value="TonB-dependent receptor, beta-barrel domain"/>
    <property type="match status" value="1"/>
</dbReference>
<dbReference type="InterPro" id="IPR008969">
    <property type="entry name" value="CarboxyPept-like_regulatory"/>
</dbReference>
<dbReference type="NCBIfam" id="TIGR04057">
    <property type="entry name" value="SusC_RagA_signa"/>
    <property type="match status" value="1"/>
</dbReference>
<dbReference type="InterPro" id="IPR023996">
    <property type="entry name" value="TonB-dep_OMP_SusC/RagA"/>
</dbReference>
<comment type="subcellular location">
    <subcellularLocation>
        <location evidence="1 8">Cell outer membrane</location>
        <topology evidence="1 8">Multi-pass membrane protein</topology>
    </subcellularLocation>
</comment>
<evidence type="ECO:0000313" key="14">
    <source>
        <dbReference type="Proteomes" id="UP000249754"/>
    </source>
</evidence>
<gene>
    <name evidence="13" type="ORF">LY11_01824</name>
</gene>
<feature type="domain" description="TonB-dependent receptor plug" evidence="12">
    <location>
        <begin position="119"/>
        <end position="227"/>
    </location>
</feature>
<evidence type="ECO:0000256" key="2">
    <source>
        <dbReference type="ARBA" id="ARBA00022448"/>
    </source>
</evidence>
<dbReference type="AlphaFoldDB" id="A0A327SXE1"/>
<comment type="caution">
    <text evidence="13">The sequence shown here is derived from an EMBL/GenBank/DDBJ whole genome shotgun (WGS) entry which is preliminary data.</text>
</comment>
<dbReference type="InterPro" id="IPR000531">
    <property type="entry name" value="Beta-barrel_TonB"/>
</dbReference>
<keyword evidence="6 8" id="KW-0472">Membrane</keyword>
<organism evidence="13 14">
    <name type="scientific">Pedobacter cryoconitis</name>
    <dbReference type="NCBI Taxonomy" id="188932"/>
    <lineage>
        <taxon>Bacteria</taxon>
        <taxon>Pseudomonadati</taxon>
        <taxon>Bacteroidota</taxon>
        <taxon>Sphingobacteriia</taxon>
        <taxon>Sphingobacteriales</taxon>
        <taxon>Sphingobacteriaceae</taxon>
        <taxon>Pedobacter</taxon>
    </lineage>
</organism>
<keyword evidence="5 9" id="KW-0798">TonB box</keyword>
<dbReference type="InterPro" id="IPR039426">
    <property type="entry name" value="TonB-dep_rcpt-like"/>
</dbReference>
<dbReference type="SUPFAM" id="SSF56935">
    <property type="entry name" value="Porins"/>
    <property type="match status" value="1"/>
</dbReference>
<keyword evidence="7 8" id="KW-0998">Cell outer membrane</keyword>
<dbReference type="PROSITE" id="PS52016">
    <property type="entry name" value="TONB_DEPENDENT_REC_3"/>
    <property type="match status" value="1"/>
</dbReference>
<dbReference type="GO" id="GO:0009279">
    <property type="term" value="C:cell outer membrane"/>
    <property type="evidence" value="ECO:0007669"/>
    <property type="project" value="UniProtKB-SubCell"/>
</dbReference>
<evidence type="ECO:0000256" key="4">
    <source>
        <dbReference type="ARBA" id="ARBA00022692"/>
    </source>
</evidence>
<comment type="similarity">
    <text evidence="8 9">Belongs to the TonB-dependent receptor family.</text>
</comment>
<evidence type="ECO:0000256" key="8">
    <source>
        <dbReference type="PROSITE-ProRule" id="PRU01360"/>
    </source>
</evidence>
<dbReference type="InterPro" id="IPR037066">
    <property type="entry name" value="Plug_dom_sf"/>
</dbReference>
<evidence type="ECO:0000256" key="3">
    <source>
        <dbReference type="ARBA" id="ARBA00022452"/>
    </source>
</evidence>
<evidence type="ECO:0000256" key="6">
    <source>
        <dbReference type="ARBA" id="ARBA00023136"/>
    </source>
</evidence>
<dbReference type="NCBIfam" id="TIGR04056">
    <property type="entry name" value="OMP_RagA_SusC"/>
    <property type="match status" value="1"/>
</dbReference>
<dbReference type="Pfam" id="PF07715">
    <property type="entry name" value="Plug"/>
    <property type="match status" value="1"/>
</dbReference>
<evidence type="ECO:0000256" key="9">
    <source>
        <dbReference type="RuleBase" id="RU003357"/>
    </source>
</evidence>
<dbReference type="InterPro" id="IPR036942">
    <property type="entry name" value="Beta-barrel_TonB_sf"/>
</dbReference>
<evidence type="ECO:0000256" key="5">
    <source>
        <dbReference type="ARBA" id="ARBA00023077"/>
    </source>
</evidence>
<feature type="signal peptide" evidence="10">
    <location>
        <begin position="1"/>
        <end position="24"/>
    </location>
</feature>
<dbReference type="Gene3D" id="2.170.130.10">
    <property type="entry name" value="TonB-dependent receptor, plug domain"/>
    <property type="match status" value="1"/>
</dbReference>
<evidence type="ECO:0000256" key="1">
    <source>
        <dbReference type="ARBA" id="ARBA00004571"/>
    </source>
</evidence>